<proteinExistence type="predicted"/>
<reference evidence="2 3" key="1">
    <citation type="submission" date="2023-12" db="EMBL/GenBank/DDBJ databases">
        <title>Baltic Sea Cyanobacteria.</title>
        <authorList>
            <person name="Delbaje E."/>
            <person name="Fewer D.P."/>
            <person name="Shishido T.K."/>
        </authorList>
    </citation>
    <scope>NUCLEOTIDE SEQUENCE [LARGE SCALE GENOMIC DNA]</scope>
    <source>
        <strain evidence="2 3">UHCC-0300</strain>
    </source>
</reference>
<accession>A0ABU5UGE5</accession>
<gene>
    <name evidence="2" type="ORF">VB620_14670</name>
</gene>
<dbReference type="EMBL" id="JAYGHG010000025">
    <property type="protein sequence ID" value="MEA5582580.1"/>
    <property type="molecule type" value="Genomic_DNA"/>
</dbReference>
<sequence length="313" mass="36791">MINKIDHDRLFKELISNFFIEFIELFFPKVIEYIDTTSTTFLDKEIFTDVTAGDKYETDLIVKVKFLGQPSYFVIHIEAESGARPKFNQRMFRYFARLDEKLDLPIYPIVIFSYDSPKTVAVNNYQINFPDFEVLKFNYQVVQLNQLNWRDFLTRSNPVASALMSKMNIAPEDRPKVKAECLRLLVTLKLNPAKMQLISGFIDTYLRLNKIEEEKFKVEIGTLIKEEKEEVMQIVTSWMEEGIETGIERGIEREKKLILRQINKKIGQISRELETEIRSLNIEVIEALGEAIFDLNTVEDLENWLNNLEQFMD</sequence>
<dbReference type="RefSeq" id="WP_323196895.1">
    <property type="nucleotide sequence ID" value="NZ_JAYGHG010000025.1"/>
</dbReference>
<keyword evidence="3" id="KW-1185">Reference proteome</keyword>
<dbReference type="InterPro" id="IPR025587">
    <property type="entry name" value="DUF4351"/>
</dbReference>
<evidence type="ECO:0000259" key="1">
    <source>
        <dbReference type="Pfam" id="PF14261"/>
    </source>
</evidence>
<organism evidence="2 3">
    <name type="scientific">Nodularia harveyana UHCC-0300</name>
    <dbReference type="NCBI Taxonomy" id="2974287"/>
    <lineage>
        <taxon>Bacteria</taxon>
        <taxon>Bacillati</taxon>
        <taxon>Cyanobacteriota</taxon>
        <taxon>Cyanophyceae</taxon>
        <taxon>Nostocales</taxon>
        <taxon>Nodulariaceae</taxon>
        <taxon>Nodularia</taxon>
    </lineage>
</organism>
<dbReference type="PANTHER" id="PTHR35586">
    <property type="entry name" value="SLL1691 PROTEIN"/>
    <property type="match status" value="1"/>
</dbReference>
<protein>
    <submittedName>
        <fullName evidence="2">DUF4351 domain-containing protein</fullName>
    </submittedName>
</protein>
<evidence type="ECO:0000313" key="2">
    <source>
        <dbReference type="EMBL" id="MEA5582580.1"/>
    </source>
</evidence>
<name>A0ABU5UGE5_9CYAN</name>
<evidence type="ECO:0000313" key="3">
    <source>
        <dbReference type="Proteomes" id="UP001302120"/>
    </source>
</evidence>
<dbReference type="Proteomes" id="UP001302120">
    <property type="component" value="Unassembled WGS sequence"/>
</dbReference>
<dbReference type="Pfam" id="PF14261">
    <property type="entry name" value="DUF4351"/>
    <property type="match status" value="1"/>
</dbReference>
<feature type="domain" description="DUF4351" evidence="1">
    <location>
        <begin position="252"/>
        <end position="305"/>
    </location>
</feature>
<dbReference type="PANTHER" id="PTHR35586:SF1">
    <property type="entry name" value="SLL1691 PROTEIN"/>
    <property type="match status" value="1"/>
</dbReference>
<comment type="caution">
    <text evidence="2">The sequence shown here is derived from an EMBL/GenBank/DDBJ whole genome shotgun (WGS) entry which is preliminary data.</text>
</comment>